<dbReference type="Gene3D" id="2.130.10.10">
    <property type="entry name" value="YVTN repeat-like/Quinoprotein amine dehydrogenase"/>
    <property type="match status" value="2"/>
</dbReference>
<dbReference type="SUPFAM" id="SSF50969">
    <property type="entry name" value="YVTN repeat-like/Quinoprotein amine dehydrogenase"/>
    <property type="match status" value="1"/>
</dbReference>
<dbReference type="RefSeq" id="XP_022456745.1">
    <property type="nucleotide sequence ID" value="XM_022605259.1"/>
</dbReference>
<dbReference type="GO" id="GO:0045943">
    <property type="term" value="P:positive regulation of transcription by RNA polymerase I"/>
    <property type="evidence" value="ECO:0007669"/>
    <property type="project" value="EnsemblFungi"/>
</dbReference>
<dbReference type="EMBL" id="HG793125">
    <property type="protein sequence ID" value="CDK24729.1"/>
    <property type="molecule type" value="Genomic_DNA"/>
</dbReference>
<dbReference type="HOGENOM" id="CLU_002392_2_1_1"/>
<dbReference type="InterPro" id="IPR015943">
    <property type="entry name" value="WD40/YVTN_repeat-like_dom_sf"/>
</dbReference>
<dbReference type="SMART" id="SM00320">
    <property type="entry name" value="WD40"/>
    <property type="match status" value="8"/>
</dbReference>
<name>W6MFR3_9ASCO</name>
<dbReference type="GeneID" id="34518133"/>
<reference evidence="1" key="2">
    <citation type="submission" date="2014-02" db="EMBL/GenBank/DDBJ databases">
        <title>Complete DNA sequence of /Kuraishia capsulata/ illustrates novel genomic features among budding yeasts (/Saccharomycotina/).</title>
        <authorList>
            <person name="Morales L."/>
            <person name="Noel B."/>
            <person name="Porcel B."/>
            <person name="Marcet-Houben M."/>
            <person name="Hullo M-F."/>
            <person name="Sacerdot C."/>
            <person name="Tekaia F."/>
            <person name="Leh-Louis V."/>
            <person name="Despons L."/>
            <person name="Khanna V."/>
            <person name="Aury J-M."/>
            <person name="Barbe V."/>
            <person name="Couloux A."/>
            <person name="Labadie K."/>
            <person name="Pelletier E."/>
            <person name="Souciet J-L."/>
            <person name="Boekhout T."/>
            <person name="Gabaldon T."/>
            <person name="Wincker P."/>
            <person name="Dujon B."/>
        </authorList>
    </citation>
    <scope>NUCLEOTIDE SEQUENCE</scope>
    <source>
        <strain evidence="1">CBS 1993</strain>
    </source>
</reference>
<dbReference type="GO" id="GO:0034455">
    <property type="term" value="C:t-UTP complex"/>
    <property type="evidence" value="ECO:0007669"/>
    <property type="project" value="EnsemblFungi"/>
</dbReference>
<gene>
    <name evidence="1" type="ORF">KUCA_T00000695001</name>
</gene>
<organism evidence="1 2">
    <name type="scientific">Kuraishia capsulata CBS 1993</name>
    <dbReference type="NCBI Taxonomy" id="1382522"/>
    <lineage>
        <taxon>Eukaryota</taxon>
        <taxon>Fungi</taxon>
        <taxon>Dikarya</taxon>
        <taxon>Ascomycota</taxon>
        <taxon>Saccharomycotina</taxon>
        <taxon>Pichiomycetes</taxon>
        <taxon>Pichiales</taxon>
        <taxon>Pichiaceae</taxon>
        <taxon>Kuraishia</taxon>
    </lineage>
</organism>
<dbReference type="OrthoDB" id="8883818at2759"/>
<proteinExistence type="predicted"/>
<reference evidence="1" key="1">
    <citation type="submission" date="2013-12" db="EMBL/GenBank/DDBJ databases">
        <authorList>
            <person name="Genoscope - CEA"/>
        </authorList>
    </citation>
    <scope>NUCLEOTIDE SEQUENCE</scope>
    <source>
        <strain evidence="1">CBS 1993</strain>
    </source>
</reference>
<dbReference type="GO" id="GO:0000462">
    <property type="term" value="P:maturation of SSU-rRNA from tricistronic rRNA transcript (SSU-rRNA, 5.8S rRNA, LSU-rRNA)"/>
    <property type="evidence" value="ECO:0007669"/>
    <property type="project" value="EnsemblFungi"/>
</dbReference>
<dbReference type="InterPro" id="IPR011044">
    <property type="entry name" value="Quino_amine_DH_bsu"/>
</dbReference>
<sequence>MDIHRCRFVDYTPQTITSLGFSHSSTSDLPSHSLRLAVGRGDGSIEIWNPRSDWLLEQTIPGSRGRTVEGIAWSSKDKDVSPRLFSIGGSAYLTEWDLARGAPLKNYDCNAGLVWCLAVNPAGSKIALGCDDGSVVVVDIAGGPGVIEHETILQRQQARVMSIAWYGDDMIVGGCADGRIRCWSYGEDTKGRLVSTLRVDKSKKESTLVWSVLAIKQQNQIVTGDSTGSVKFWNMEHFVLQQSFAAHDADVLCLTADASGKRLFSAGVDRRIFSFSLVSTSSSSSKWVNASNRLIHSNDIRAMASYQARGTDFLVSGGVERLVAVSSIENFQEGPYNKLPFSPMVSNCLVNSANRLVVMWQDQTVKIWGLVAAASADLDGTSGKRLVAKLTLSDDDNITACALTEDGRFLIVSRLSTTKLFALEKKENGTLAVHKVPSSVLESIGAKLVTFVVSQNLLVLVTTDNELISIPVNLPEDDEEVELINDQDNYTEYDLPDNLRVKSKLQHIHNIHALCVSQDEKTIALARLNGSIELVSLDTGLAHRLVKIPEPPVALAFTPKNTLFVATADVGKVYELNLSSEEGVLSSLQTEWSQRSTDILPTILAHQNTKCEGIFTTVNEEGERVWLYGANWMCFFNTEFKLPIPDHALKSVGIMGKNARKRLRNGSGVKAQRPAISYTKEDAEAEEDAIVEEQYKKSVKQTELAKLRKEESTEDTKGFWFTDKYRPVLFADALSGSELVVVERPVNEMPMPAAFIRSKIYV</sequence>
<dbReference type="InterPro" id="IPR001680">
    <property type="entry name" value="WD40_rpt"/>
</dbReference>
<dbReference type="PANTHER" id="PTHR44163">
    <property type="entry name" value="U3 SMALL NUCLEOLAR RNA-ASSOCIATED PROTEIN 4 HOMOLOG"/>
    <property type="match status" value="1"/>
</dbReference>
<dbReference type="InterPro" id="IPR036322">
    <property type="entry name" value="WD40_repeat_dom_sf"/>
</dbReference>
<dbReference type="Proteomes" id="UP000019384">
    <property type="component" value="Unassembled WGS sequence"/>
</dbReference>
<evidence type="ECO:0000313" key="1">
    <source>
        <dbReference type="EMBL" id="CDK24729.1"/>
    </source>
</evidence>
<evidence type="ECO:0000313" key="2">
    <source>
        <dbReference type="Proteomes" id="UP000019384"/>
    </source>
</evidence>
<dbReference type="GO" id="GO:0003723">
    <property type="term" value="F:RNA binding"/>
    <property type="evidence" value="ECO:0007669"/>
    <property type="project" value="TreeGrafter"/>
</dbReference>
<dbReference type="AlphaFoldDB" id="W6MFR3"/>
<dbReference type="GO" id="GO:0030686">
    <property type="term" value="C:90S preribosome"/>
    <property type="evidence" value="ECO:0007669"/>
    <property type="project" value="EnsemblFungi"/>
</dbReference>
<dbReference type="Pfam" id="PF00400">
    <property type="entry name" value="WD40"/>
    <property type="match status" value="3"/>
</dbReference>
<dbReference type="PANTHER" id="PTHR44163:SF1">
    <property type="entry name" value="U3 SMALL NUCLEOLAR RNA-ASSOCIATED PROTEIN 4 HOMOLOG"/>
    <property type="match status" value="1"/>
</dbReference>
<accession>W6MFR3</accession>
<dbReference type="InterPro" id="IPR046351">
    <property type="entry name" value="UTP4"/>
</dbReference>
<dbReference type="SUPFAM" id="SSF50978">
    <property type="entry name" value="WD40 repeat-like"/>
    <property type="match status" value="1"/>
</dbReference>
<keyword evidence="2" id="KW-1185">Reference proteome</keyword>
<dbReference type="GO" id="GO:0032040">
    <property type="term" value="C:small-subunit processome"/>
    <property type="evidence" value="ECO:0007669"/>
    <property type="project" value="EnsemblFungi"/>
</dbReference>
<protein>
    <submittedName>
        <fullName evidence="1">Uncharacterized protein</fullName>
    </submittedName>
</protein>
<dbReference type="STRING" id="1382522.W6MFR3"/>